<evidence type="ECO:0000256" key="5">
    <source>
        <dbReference type="SAM" id="SignalP"/>
    </source>
</evidence>
<dbReference type="SUPFAM" id="SSF50044">
    <property type="entry name" value="SH3-domain"/>
    <property type="match status" value="1"/>
</dbReference>
<keyword evidence="1 2" id="KW-0728">SH3 domain</keyword>
<dbReference type="InterPro" id="IPR048265">
    <property type="entry name" value="Rax2-like_third"/>
</dbReference>
<keyword evidence="4" id="KW-0812">Transmembrane</keyword>
<feature type="region of interest" description="Disordered" evidence="3">
    <location>
        <begin position="605"/>
        <end position="700"/>
    </location>
</feature>
<feature type="chain" id="PRO_5019236803" description="SH3 domain-containing protein" evidence="5">
    <location>
        <begin position="26"/>
        <end position="1517"/>
    </location>
</feature>
<accession>A0A427Y900</accession>
<dbReference type="PROSITE" id="PS50002">
    <property type="entry name" value="SH3"/>
    <property type="match status" value="1"/>
</dbReference>
<dbReference type="Pfam" id="PF00018">
    <property type="entry name" value="SH3_1"/>
    <property type="match status" value="1"/>
</dbReference>
<evidence type="ECO:0000313" key="8">
    <source>
        <dbReference type="Proteomes" id="UP000279236"/>
    </source>
</evidence>
<evidence type="ECO:0000256" key="2">
    <source>
        <dbReference type="PROSITE-ProRule" id="PRU00192"/>
    </source>
</evidence>
<proteinExistence type="predicted"/>
<dbReference type="Pfam" id="PF20842">
    <property type="entry name" value="Rax2_2"/>
    <property type="match status" value="1"/>
</dbReference>
<feature type="compositionally biased region" description="Low complexity" evidence="3">
    <location>
        <begin position="605"/>
        <end position="636"/>
    </location>
</feature>
<feature type="compositionally biased region" description="Basic and acidic residues" evidence="3">
    <location>
        <begin position="1384"/>
        <end position="1393"/>
    </location>
</feature>
<keyword evidence="8" id="KW-1185">Reference proteome</keyword>
<dbReference type="InterPro" id="IPR006311">
    <property type="entry name" value="TAT_signal"/>
</dbReference>
<dbReference type="SUPFAM" id="SSF50965">
    <property type="entry name" value="Galactose oxidase, central domain"/>
    <property type="match status" value="1"/>
</dbReference>
<feature type="transmembrane region" description="Helical" evidence="4">
    <location>
        <begin position="1339"/>
        <end position="1369"/>
    </location>
</feature>
<dbReference type="InterPro" id="IPR024982">
    <property type="entry name" value="Rax2-like_C"/>
</dbReference>
<comment type="caution">
    <text evidence="7">The sequence shown here is derived from an EMBL/GenBank/DDBJ whole genome shotgun (WGS) entry which is preliminary data.</text>
</comment>
<feature type="region of interest" description="Disordered" evidence="3">
    <location>
        <begin position="1377"/>
        <end position="1397"/>
    </location>
</feature>
<feature type="signal peptide" evidence="5">
    <location>
        <begin position="1"/>
        <end position="25"/>
    </location>
</feature>
<organism evidence="7 8">
    <name type="scientific">Apiotrichum porosum</name>
    <dbReference type="NCBI Taxonomy" id="105984"/>
    <lineage>
        <taxon>Eukaryota</taxon>
        <taxon>Fungi</taxon>
        <taxon>Dikarya</taxon>
        <taxon>Basidiomycota</taxon>
        <taxon>Agaricomycotina</taxon>
        <taxon>Tremellomycetes</taxon>
        <taxon>Trichosporonales</taxon>
        <taxon>Trichosporonaceae</taxon>
        <taxon>Apiotrichum</taxon>
    </lineage>
</organism>
<protein>
    <recommendedName>
        <fullName evidence="6">SH3 domain-containing protein</fullName>
    </recommendedName>
</protein>
<dbReference type="Proteomes" id="UP000279236">
    <property type="component" value="Unassembled WGS sequence"/>
</dbReference>
<dbReference type="STRING" id="105984.A0A427Y900"/>
<dbReference type="InterPro" id="IPR036028">
    <property type="entry name" value="SH3-like_dom_sf"/>
</dbReference>
<dbReference type="RefSeq" id="XP_028479807.1">
    <property type="nucleotide sequence ID" value="XM_028615950.1"/>
</dbReference>
<dbReference type="GO" id="GO:1902929">
    <property type="term" value="C:plasma membrane of growing cell tip"/>
    <property type="evidence" value="ECO:0007669"/>
    <property type="project" value="TreeGrafter"/>
</dbReference>
<dbReference type="Pfam" id="PF12768">
    <property type="entry name" value="Rax2"/>
    <property type="match status" value="2"/>
</dbReference>
<sequence length="1517" mass="154406">MRRNPPRRRLGAFAAAASLIPAAIAASTPAPADLPAIDFGRMGSVGLGGAFAGLDWFSAQSPFAASSSSSSSSTSSYSADGGTLVMRNADGSFTPLGATNTGGSINAICWASSAASSSDSSANNGTLYIGGSFTSVGSTSSSNVIAYDISQGKFVAMSGLSGPVESLYCDDSHSEVWAGGVFSAPAGSGANVAVWSTETYAWTAVPFGGLNAAVESISASADGNSLYFAGQFTTQFADSGTVSTVAAFRNLASVSLAPTDTVTTGNSGYFAPYTFTQGGVAISASPTTSQASYDSADVLLCSGAGTWFADDDTTSEINLIAQSYLSATGVRIANGQVDGRATTGFQLTTLPDGTLRTLTYTDPSTGQNATCSDNCPLSVLSTVAAQDFIFADGSLTITGVQIDINEWQGDSAALEYVQLLSEGVYASFQTGTDVCSSNATTSLGSVLAVTPQASTVLAVGNWEAAIADSSADPGIQINYMMAQVNVDAVSTSDTQLTLYPYVGISGYYQVYLQIPGCASIGDCNQRTSVTVFIFPQEGGTPYSISVDENVQDDTNVLIYSGLVDASTATFGPTITVSLTNPNAITGDSYIIVASGVQMTFSGPAGTTSTVTPPTVVSTGSLSGSSAASGAASTGSAAGTGGTALAGTQGTGSGTAANTGSATGQTAGTATSGTAIVSTSSPVSTSGISTTSTSSTSTTSALPSATPIRVAFGVYQWTRSSNVNATSVLANSTESTLTQLGFALDSAYNASSTKDFSVNAVTSANDTIFVGGKFSTSTYANIVAVSSAGASAVAGQGLNGDVNTLATVGNYVYCGGAFTGIQQSGTTLQYLARYDPNVKAWAAVGGGVDGPVETIVPLTSGFAVVGNFTNVIDANGSTTSTGGYAVYNTSTSAWNTGGIIYGTGSAGTAGGNTTFIAGSFTGSSQNAVNGVASLTTNSDGKAAISSMPGVSFSNNGSASTSTSSRRRSLTARLLSHVRRSVIDAHLVERADAIAIPEEPAAAPATLAGAYWTNTSASGSPTVTILGGNFTSGSNIAGLAFDSPSGMTGPGKPVSGVVRALAVVDNELFVGGTNVTVSGVGSGIILYDLANNSWSASGMSSLVVSNSGEVNVNAIKNRLDTKTIVAAGNFESAGSLPCPAVCFWDVSSRQWQRPGNSISSGEVRSIDFGDAQYGTLVAGGSFVLDGTNVFAASYSFANSTWQALGTLPGPVTSIAVDDRNLTNIFATGYASGDSTPYLQRWDGSSWSEQNSSALESGTVIQNLAFVPVKDTHTAQGSIESDRMLMASGNVFLAQSGNVSSALFDGQSWYPYLVGSTSTGTLAAASSLFWSEQKFSFSLVKYLARGLVVLVAMAIATGLILLLVLIILLAAYCIRRRDRKQQTPPDHYSEKAHSEGDVSSTHQLIHDSVQTALERSLLPGAAAGAGGLAAIQGSRPESGDSIYHEPEDHANPALYDDNSDEGRETVMRYDFYGPELQTGELAMRAGQRIVVLDDEQSEEWWYARDPATGREGVVPATYVL</sequence>
<dbReference type="Gene3D" id="2.30.30.40">
    <property type="entry name" value="SH3 Domains"/>
    <property type="match status" value="1"/>
</dbReference>
<keyword evidence="5" id="KW-0732">Signal</keyword>
<dbReference type="Pfam" id="PF20843">
    <property type="entry name" value="Rax2_3"/>
    <property type="match status" value="1"/>
</dbReference>
<gene>
    <name evidence="7" type="ORF">EHS24_000111</name>
</gene>
<dbReference type="OrthoDB" id="2503993at2759"/>
<dbReference type="SUPFAM" id="SSF50969">
    <property type="entry name" value="YVTN repeat-like/Quinoprotein amine dehydrogenase"/>
    <property type="match status" value="1"/>
</dbReference>
<evidence type="ECO:0000259" key="6">
    <source>
        <dbReference type="PROSITE" id="PS50002"/>
    </source>
</evidence>
<keyword evidence="4" id="KW-1133">Transmembrane helix</keyword>
<evidence type="ECO:0000313" key="7">
    <source>
        <dbReference type="EMBL" id="RSH87599.1"/>
    </source>
</evidence>
<dbReference type="InterPro" id="IPR011044">
    <property type="entry name" value="Quino_amine_DH_bsu"/>
</dbReference>
<dbReference type="InterPro" id="IPR011043">
    <property type="entry name" value="Gal_Oxase/kelch_b-propeller"/>
</dbReference>
<dbReference type="SMART" id="SM00326">
    <property type="entry name" value="SH3"/>
    <property type="match status" value="1"/>
</dbReference>
<dbReference type="PANTHER" id="PTHR31778:SF2">
    <property type="entry name" value="BUD SITE SELECTION PROTEIN RAX2"/>
    <property type="match status" value="1"/>
</dbReference>
<reference evidence="7 8" key="1">
    <citation type="submission" date="2018-11" db="EMBL/GenBank/DDBJ databases">
        <title>Genome sequence of Apiotrichum porosum DSM 27194.</title>
        <authorList>
            <person name="Aliyu H."/>
            <person name="Gorte O."/>
            <person name="Ochsenreither K."/>
        </authorList>
    </citation>
    <scope>NUCLEOTIDE SEQUENCE [LARGE SCALE GENOMIC DNA]</scope>
    <source>
        <strain evidence="7 8">DSM 27194</strain>
    </source>
</reference>
<dbReference type="EMBL" id="RSCE01000001">
    <property type="protein sequence ID" value="RSH87599.1"/>
    <property type="molecule type" value="Genomic_DNA"/>
</dbReference>
<evidence type="ECO:0000256" key="3">
    <source>
        <dbReference type="SAM" id="MobiDB-lite"/>
    </source>
</evidence>
<name>A0A427Y900_9TREE</name>
<feature type="compositionally biased region" description="Low complexity" evidence="3">
    <location>
        <begin position="653"/>
        <end position="700"/>
    </location>
</feature>
<dbReference type="PROSITE" id="PS51318">
    <property type="entry name" value="TAT"/>
    <property type="match status" value="1"/>
</dbReference>
<feature type="compositionally biased region" description="Gly residues" evidence="3">
    <location>
        <begin position="637"/>
        <end position="652"/>
    </location>
</feature>
<dbReference type="InterPro" id="IPR001452">
    <property type="entry name" value="SH3_domain"/>
</dbReference>
<evidence type="ECO:0000256" key="4">
    <source>
        <dbReference type="SAM" id="Phobius"/>
    </source>
</evidence>
<keyword evidence="4" id="KW-0472">Membrane</keyword>
<feature type="domain" description="SH3" evidence="6">
    <location>
        <begin position="1457"/>
        <end position="1517"/>
    </location>
</feature>
<dbReference type="GeneID" id="39584654"/>
<dbReference type="PANTHER" id="PTHR31778">
    <property type="entry name" value="BUD SITE SELECTION PROTEIN RAX2"/>
    <property type="match status" value="1"/>
</dbReference>
<feature type="region of interest" description="Disordered" evidence="3">
    <location>
        <begin position="1432"/>
        <end position="1457"/>
    </location>
</feature>
<evidence type="ECO:0000256" key="1">
    <source>
        <dbReference type="ARBA" id="ARBA00022443"/>
    </source>
</evidence>
<dbReference type="InterPro" id="IPR048266">
    <property type="entry name" value="Rax2-like_second"/>
</dbReference>